<dbReference type="InterPro" id="IPR037462">
    <property type="entry name" value="ERp19"/>
</dbReference>
<evidence type="ECO:0000256" key="6">
    <source>
        <dbReference type="ARBA" id="ARBA00023002"/>
    </source>
</evidence>
<keyword evidence="4 10" id="KW-0732">Signal</keyword>
<evidence type="ECO:0000256" key="7">
    <source>
        <dbReference type="ARBA" id="ARBA00023157"/>
    </source>
</evidence>
<dbReference type="PANTHER" id="PTHR15337:SF10">
    <property type="entry name" value="THIOREDOXIN DOMAIN-CONTAINING PROTEIN 12"/>
    <property type="match status" value="1"/>
</dbReference>
<evidence type="ECO:0000259" key="11">
    <source>
        <dbReference type="PROSITE" id="PS51352"/>
    </source>
</evidence>
<dbReference type="EC" id="1.8.4.2" evidence="2"/>
<dbReference type="InterPro" id="IPR036249">
    <property type="entry name" value="Thioredoxin-like_sf"/>
</dbReference>
<dbReference type="InterPro" id="IPR017937">
    <property type="entry name" value="Thioredoxin_CS"/>
</dbReference>
<keyword evidence="12" id="KW-1185">Reference proteome</keyword>
<organism evidence="12 13">
    <name type="scientific">Microtus ochrogaster</name>
    <name type="common">Prairie vole</name>
    <dbReference type="NCBI Taxonomy" id="79684"/>
    <lineage>
        <taxon>Eukaryota</taxon>
        <taxon>Metazoa</taxon>
        <taxon>Chordata</taxon>
        <taxon>Craniata</taxon>
        <taxon>Vertebrata</taxon>
        <taxon>Euteleostomi</taxon>
        <taxon>Mammalia</taxon>
        <taxon>Eutheria</taxon>
        <taxon>Euarchontoglires</taxon>
        <taxon>Glires</taxon>
        <taxon>Rodentia</taxon>
        <taxon>Myomorpha</taxon>
        <taxon>Muroidea</taxon>
        <taxon>Cricetidae</taxon>
        <taxon>Arvicolinae</taxon>
        <taxon>Microtus</taxon>
    </lineage>
</organism>
<dbReference type="InterPro" id="IPR051099">
    <property type="entry name" value="AGR/TXD"/>
</dbReference>
<evidence type="ECO:0000313" key="13">
    <source>
        <dbReference type="RefSeq" id="XP_005353617.1"/>
    </source>
</evidence>
<feature type="signal peptide" evidence="10">
    <location>
        <begin position="1"/>
        <end position="26"/>
    </location>
</feature>
<dbReference type="RefSeq" id="XP_005353617.1">
    <property type="nucleotide sequence ID" value="XM_005353560.3"/>
</dbReference>
<evidence type="ECO:0000256" key="2">
    <source>
        <dbReference type="ARBA" id="ARBA00013094"/>
    </source>
</evidence>
<keyword evidence="5" id="KW-0256">Endoplasmic reticulum</keyword>
<dbReference type="PROSITE" id="PS00194">
    <property type="entry name" value="THIOREDOXIN_1"/>
    <property type="match status" value="1"/>
</dbReference>
<evidence type="ECO:0000256" key="5">
    <source>
        <dbReference type="ARBA" id="ARBA00022824"/>
    </source>
</evidence>
<sequence length="172" mass="19233">MEMSLRFEATCLLCCSFLLLITSSDGRTGLGKGFGDHIHWRTLEDGKKEAAASGLPLMVIIHKSWCGACKALKPKFAESTEISELSHNFVMVNLEDEEEPKDEDFSPDGGYIPRILFLDPSGKVRPEIINEGGNPSYKYFYASAEQVVQGMKEAQERLTGDAFREKHLQDEL</sequence>
<evidence type="ECO:0000256" key="10">
    <source>
        <dbReference type="SAM" id="SignalP"/>
    </source>
</evidence>
<dbReference type="GeneID" id="101992766"/>
<dbReference type="Pfam" id="PF13899">
    <property type="entry name" value="Thioredoxin_7"/>
    <property type="match status" value="1"/>
</dbReference>
<gene>
    <name evidence="13" type="primary">Txndc12</name>
</gene>
<proteinExistence type="predicted"/>
<feature type="domain" description="Thioredoxin" evidence="11">
    <location>
        <begin position="8"/>
        <end position="156"/>
    </location>
</feature>
<name>A0ABM0KVH9_MICOH</name>
<evidence type="ECO:0000256" key="3">
    <source>
        <dbReference type="ARBA" id="ARBA00016955"/>
    </source>
</evidence>
<dbReference type="SUPFAM" id="SSF52833">
    <property type="entry name" value="Thioredoxin-like"/>
    <property type="match status" value="1"/>
</dbReference>
<evidence type="ECO:0000256" key="1">
    <source>
        <dbReference type="ARBA" id="ARBA00004319"/>
    </source>
</evidence>
<dbReference type="CDD" id="cd02959">
    <property type="entry name" value="ERp19"/>
    <property type="match status" value="1"/>
</dbReference>
<dbReference type="Proteomes" id="UP000694915">
    <property type="component" value="Chromosome 10"/>
</dbReference>
<evidence type="ECO:0000256" key="4">
    <source>
        <dbReference type="ARBA" id="ARBA00022729"/>
    </source>
</evidence>
<keyword evidence="7" id="KW-1015">Disulfide bond</keyword>
<keyword evidence="8" id="KW-0676">Redox-active center</keyword>
<evidence type="ECO:0000256" key="9">
    <source>
        <dbReference type="ARBA" id="ARBA00033687"/>
    </source>
</evidence>
<feature type="chain" id="PRO_5045273005" description="Thioredoxin domain-containing protein 12" evidence="10">
    <location>
        <begin position="27"/>
        <end position="172"/>
    </location>
</feature>
<comment type="subcellular location">
    <subcellularLocation>
        <location evidence="1">Endoplasmic reticulum lumen</location>
    </subcellularLocation>
</comment>
<dbReference type="PROSITE" id="PS51352">
    <property type="entry name" value="THIOREDOXIN_2"/>
    <property type="match status" value="1"/>
</dbReference>
<keyword evidence="6" id="KW-0560">Oxidoreductase</keyword>
<comment type="catalytic activity">
    <reaction evidence="9">
        <text>[protein]-disulfide + 2 glutathione = [protein]-dithiol + glutathione disulfide</text>
        <dbReference type="Rhea" id="RHEA:21064"/>
        <dbReference type="Rhea" id="RHEA-COMP:10593"/>
        <dbReference type="Rhea" id="RHEA-COMP:10594"/>
        <dbReference type="ChEBI" id="CHEBI:29950"/>
        <dbReference type="ChEBI" id="CHEBI:50058"/>
        <dbReference type="ChEBI" id="CHEBI:57925"/>
        <dbReference type="ChEBI" id="CHEBI:58297"/>
        <dbReference type="EC" id="1.8.4.2"/>
    </reaction>
    <physiologicalReaction direction="right-to-left" evidence="9">
        <dbReference type="Rhea" id="RHEA:21066"/>
    </physiologicalReaction>
</comment>
<dbReference type="Gene3D" id="3.40.30.10">
    <property type="entry name" value="Glutaredoxin"/>
    <property type="match status" value="1"/>
</dbReference>
<accession>A0ABM0KVH9</accession>
<protein>
    <recommendedName>
        <fullName evidence="3">Thioredoxin domain-containing protein 12</fullName>
        <ecNumber evidence="2">1.8.4.2</ecNumber>
    </recommendedName>
</protein>
<dbReference type="InterPro" id="IPR013766">
    <property type="entry name" value="Thioredoxin_domain"/>
</dbReference>
<evidence type="ECO:0000313" key="12">
    <source>
        <dbReference type="Proteomes" id="UP000694915"/>
    </source>
</evidence>
<evidence type="ECO:0000256" key="8">
    <source>
        <dbReference type="ARBA" id="ARBA00023284"/>
    </source>
</evidence>
<dbReference type="PANTHER" id="PTHR15337">
    <property type="entry name" value="ANTERIOR GRADIENT PROTEIN-RELATED"/>
    <property type="match status" value="1"/>
</dbReference>
<reference evidence="13" key="1">
    <citation type="submission" date="2025-08" db="UniProtKB">
        <authorList>
            <consortium name="RefSeq"/>
        </authorList>
    </citation>
    <scope>IDENTIFICATION</scope>
</reference>